<feature type="domain" description="HNH" evidence="1">
    <location>
        <begin position="52"/>
        <end position="99"/>
    </location>
</feature>
<reference evidence="2 3" key="1">
    <citation type="submission" date="2020-08" db="EMBL/GenBank/DDBJ databases">
        <title>Genomic Encyclopedia of Type Strains, Phase IV (KMG-IV): sequencing the most valuable type-strain genomes for metagenomic binning, comparative biology and taxonomic classification.</title>
        <authorList>
            <person name="Goeker M."/>
        </authorList>
    </citation>
    <scope>NUCLEOTIDE SEQUENCE [LARGE SCALE GENOMIC DNA]</scope>
    <source>
        <strain evidence="2 3">DSM 104969</strain>
    </source>
</reference>
<dbReference type="GO" id="GO:0003676">
    <property type="term" value="F:nucleic acid binding"/>
    <property type="evidence" value="ECO:0007669"/>
    <property type="project" value="InterPro"/>
</dbReference>
<name>A0A840CWA6_9BACT</name>
<evidence type="ECO:0000313" key="2">
    <source>
        <dbReference type="EMBL" id="MBB4037085.1"/>
    </source>
</evidence>
<gene>
    <name evidence="2" type="ORF">GGR21_003000</name>
</gene>
<evidence type="ECO:0000259" key="1">
    <source>
        <dbReference type="Pfam" id="PF01844"/>
    </source>
</evidence>
<dbReference type="RefSeq" id="WP_183307951.1">
    <property type="nucleotide sequence ID" value="NZ_JACIEP010000011.1"/>
</dbReference>
<dbReference type="GO" id="GO:0008270">
    <property type="term" value="F:zinc ion binding"/>
    <property type="evidence" value="ECO:0007669"/>
    <property type="project" value="InterPro"/>
</dbReference>
<accession>A0A840CWA6</accession>
<sequence>MSTIQNEYTFTQDESATIKDNFSDHLDWEKSVFDNIKKSIIEHLRKEQYNRCCYCKKELGFDLKNVDIEHIIPKSSYPQFTFYGRNLALSCPGCNTIKGMKNVLNNNIVRYPQTGNKFKIIHPHYDRYSNHIRIEKDSVYIALTAKGSETITYCELFRLQNVEKRAKKFQAIQQSPIAALTEALRTCSQNERNDFLDEIRKILK</sequence>
<dbReference type="InterPro" id="IPR002711">
    <property type="entry name" value="HNH"/>
</dbReference>
<dbReference type="Pfam" id="PF01844">
    <property type="entry name" value="HNH"/>
    <property type="match status" value="1"/>
</dbReference>
<dbReference type="Gene3D" id="1.10.30.50">
    <property type="match status" value="1"/>
</dbReference>
<comment type="caution">
    <text evidence="2">The sequence shown here is derived from an EMBL/GenBank/DDBJ whole genome shotgun (WGS) entry which is preliminary data.</text>
</comment>
<dbReference type="EMBL" id="JACIEP010000011">
    <property type="protein sequence ID" value="MBB4037085.1"/>
    <property type="molecule type" value="Genomic_DNA"/>
</dbReference>
<proteinExistence type="predicted"/>
<evidence type="ECO:0000313" key="3">
    <source>
        <dbReference type="Proteomes" id="UP000555103"/>
    </source>
</evidence>
<keyword evidence="3" id="KW-1185">Reference proteome</keyword>
<protein>
    <submittedName>
        <fullName evidence="2">Uncharacterized protein (TIGR02646 family)</fullName>
    </submittedName>
</protein>
<dbReference type="Proteomes" id="UP000555103">
    <property type="component" value="Unassembled WGS sequence"/>
</dbReference>
<organism evidence="2 3">
    <name type="scientific">Dysgonomonas hofstadii</name>
    <dbReference type="NCBI Taxonomy" id="637886"/>
    <lineage>
        <taxon>Bacteria</taxon>
        <taxon>Pseudomonadati</taxon>
        <taxon>Bacteroidota</taxon>
        <taxon>Bacteroidia</taxon>
        <taxon>Bacteroidales</taxon>
        <taxon>Dysgonomonadaceae</taxon>
        <taxon>Dysgonomonas</taxon>
    </lineage>
</organism>
<dbReference type="AlphaFoldDB" id="A0A840CWA6"/>
<dbReference type="GO" id="GO:0004519">
    <property type="term" value="F:endonuclease activity"/>
    <property type="evidence" value="ECO:0007669"/>
    <property type="project" value="InterPro"/>
</dbReference>